<dbReference type="AlphaFoldDB" id="A0A0K1E5N6"/>
<keyword evidence="2" id="KW-1185">Reference proteome</keyword>
<protein>
    <recommendedName>
        <fullName evidence="3">Peptidase M23 domain-containing protein</fullName>
    </recommendedName>
</protein>
<proteinExistence type="predicted"/>
<dbReference type="InterPro" id="IPR011055">
    <property type="entry name" value="Dup_hybrid_motif"/>
</dbReference>
<evidence type="ECO:0000313" key="1">
    <source>
        <dbReference type="EMBL" id="AKT36002.1"/>
    </source>
</evidence>
<evidence type="ECO:0008006" key="3">
    <source>
        <dbReference type="Google" id="ProtNLM"/>
    </source>
</evidence>
<dbReference type="Proteomes" id="UP000067626">
    <property type="component" value="Chromosome"/>
</dbReference>
<reference evidence="1 2" key="1">
    <citation type="submission" date="2015-07" db="EMBL/GenBank/DDBJ databases">
        <title>Genome analysis of myxobacterium Chondromyces crocatus Cm c5 reveals a high potential for natural compound synthesis and the genetic basis for the loss of fruiting body formation.</title>
        <authorList>
            <person name="Zaburannyi N."/>
            <person name="Bunk B."/>
            <person name="Maier J."/>
            <person name="Overmann J."/>
            <person name="Mueller R."/>
        </authorList>
    </citation>
    <scope>NUCLEOTIDE SEQUENCE [LARGE SCALE GENOMIC DNA]</scope>
    <source>
        <strain evidence="1 2">Cm c5</strain>
    </source>
</reference>
<sequence>MADAYRFPLGSADSPTPALLGNVEVSQHGEKTPGVVELVAQRGDRVTLLSLEEQEGDAEIVFVGEMYGTTVGTLHQIRAADRLQRFLVLYGHLDRAGPGVIAGARLQAGVELGAVGDTGSPGEVRLRLEVRQLRDGARLEPAEAQRLLDASLTYPCDPRNVLPLRAR</sequence>
<organism evidence="1 2">
    <name type="scientific">Chondromyces crocatus</name>
    <dbReference type="NCBI Taxonomy" id="52"/>
    <lineage>
        <taxon>Bacteria</taxon>
        <taxon>Pseudomonadati</taxon>
        <taxon>Myxococcota</taxon>
        <taxon>Polyangia</taxon>
        <taxon>Polyangiales</taxon>
        <taxon>Polyangiaceae</taxon>
        <taxon>Chondromyces</taxon>
    </lineage>
</organism>
<accession>A0A0K1E5N6</accession>
<dbReference type="KEGG" id="ccro:CMC5_001140"/>
<name>A0A0K1E5N6_CHOCO</name>
<gene>
    <name evidence="1" type="ORF">CMC5_001140</name>
</gene>
<dbReference type="EMBL" id="CP012159">
    <property type="protein sequence ID" value="AKT36002.1"/>
    <property type="molecule type" value="Genomic_DNA"/>
</dbReference>
<dbReference type="Gene3D" id="2.70.70.10">
    <property type="entry name" value="Glucose Permease (Domain IIA)"/>
    <property type="match status" value="1"/>
</dbReference>
<evidence type="ECO:0000313" key="2">
    <source>
        <dbReference type="Proteomes" id="UP000067626"/>
    </source>
</evidence>